<evidence type="ECO:0008006" key="4">
    <source>
        <dbReference type="Google" id="ProtNLM"/>
    </source>
</evidence>
<organism evidence="2 3">
    <name type="scientific">Winogradskyella pelagia</name>
    <dbReference type="NCBI Taxonomy" id="2819984"/>
    <lineage>
        <taxon>Bacteria</taxon>
        <taxon>Pseudomonadati</taxon>
        <taxon>Bacteroidota</taxon>
        <taxon>Flavobacteriia</taxon>
        <taxon>Flavobacteriales</taxon>
        <taxon>Flavobacteriaceae</taxon>
        <taxon>Winogradskyella</taxon>
    </lineage>
</organism>
<dbReference type="RefSeq" id="WP_208152700.1">
    <property type="nucleotide sequence ID" value="NZ_JAGEVF010000002.1"/>
</dbReference>
<protein>
    <recommendedName>
        <fullName evidence="4">Lipoprotein</fullName>
    </recommendedName>
</protein>
<reference evidence="2 3" key="1">
    <citation type="submission" date="2021-03" db="EMBL/GenBank/DDBJ databases">
        <title>Winogradskyella sp. nov., isolated from costal sediment.</title>
        <authorList>
            <person name="Gao C."/>
        </authorList>
    </citation>
    <scope>NUCLEOTIDE SEQUENCE [LARGE SCALE GENOMIC DNA]</scope>
    <source>
        <strain evidence="2 3">DF17</strain>
    </source>
</reference>
<dbReference type="EMBL" id="JAGEVF010000002">
    <property type="protein sequence ID" value="MBO3115938.1"/>
    <property type="molecule type" value="Genomic_DNA"/>
</dbReference>
<sequence length="159" mass="18086">MNKIIITLIAVSLLFTGCKDQPKESNATKKNETEHTEQHAESNAVGNDWMQEIKMNNGAKWTANPETNEGVVRMQSVLTTSNPKELNDYHTIVNALNKEKNYVIKECTMKGPSHDNLHVWLLPLIEKIDALKEANTLAEAQHIYKSIEQNVNAYDDYFE</sequence>
<evidence type="ECO:0000256" key="1">
    <source>
        <dbReference type="SAM" id="MobiDB-lite"/>
    </source>
</evidence>
<feature type="compositionally biased region" description="Basic and acidic residues" evidence="1">
    <location>
        <begin position="20"/>
        <end position="40"/>
    </location>
</feature>
<accession>A0ABS3SZM2</accession>
<evidence type="ECO:0000313" key="3">
    <source>
        <dbReference type="Proteomes" id="UP000676776"/>
    </source>
</evidence>
<comment type="caution">
    <text evidence="2">The sequence shown here is derived from an EMBL/GenBank/DDBJ whole genome shotgun (WGS) entry which is preliminary data.</text>
</comment>
<name>A0ABS3SZM2_9FLAO</name>
<dbReference type="Proteomes" id="UP000676776">
    <property type="component" value="Unassembled WGS sequence"/>
</dbReference>
<dbReference type="PROSITE" id="PS51257">
    <property type="entry name" value="PROKAR_LIPOPROTEIN"/>
    <property type="match status" value="1"/>
</dbReference>
<gene>
    <name evidence="2" type="ORF">J4050_04225</name>
</gene>
<proteinExistence type="predicted"/>
<evidence type="ECO:0000313" key="2">
    <source>
        <dbReference type="EMBL" id="MBO3115938.1"/>
    </source>
</evidence>
<feature type="region of interest" description="Disordered" evidence="1">
    <location>
        <begin position="20"/>
        <end position="46"/>
    </location>
</feature>
<keyword evidence="3" id="KW-1185">Reference proteome</keyword>